<evidence type="ECO:0000313" key="1">
    <source>
        <dbReference type="EMBL" id="KGQ23083.2"/>
    </source>
</evidence>
<dbReference type="Pfam" id="PF12723">
    <property type="entry name" value="DUF3809"/>
    <property type="match status" value="1"/>
</dbReference>
<evidence type="ECO:0000313" key="2">
    <source>
        <dbReference type="Proteomes" id="UP000030364"/>
    </source>
</evidence>
<sequence length="130" mass="14543">MMLERSFVLTLPGRLADLEPERLLQAPPFRRVERTGDLLKGELVAENLLFGEVALPFASRLEGSRLLSLPLEPPYAELFGEAEEGEALTLRLTLRLHFPPGSKWGGRAFTTLAERILDRALERALARYSG</sequence>
<proteinExistence type="predicted"/>
<comment type="caution">
    <text evidence="1">The sequence shown here is derived from an EMBL/GenBank/DDBJ whole genome shotgun (WGS) entry which is preliminary data.</text>
</comment>
<dbReference type="Gene3D" id="3.30.530.70">
    <property type="entry name" value="Uncharacterised protein PF12723, DUF3809"/>
    <property type="match status" value="1"/>
</dbReference>
<organism evidence="1 2">
    <name type="scientific">Thermus filiformis</name>
    <dbReference type="NCBI Taxonomy" id="276"/>
    <lineage>
        <taxon>Bacteria</taxon>
        <taxon>Thermotogati</taxon>
        <taxon>Deinococcota</taxon>
        <taxon>Deinococci</taxon>
        <taxon>Thermales</taxon>
        <taxon>Thermaceae</taxon>
        <taxon>Thermus</taxon>
    </lineage>
</organism>
<keyword evidence="2" id="KW-1185">Reference proteome</keyword>
<dbReference type="InterPro" id="IPR024219">
    <property type="entry name" value="DUF3809"/>
</dbReference>
<dbReference type="Proteomes" id="UP000030364">
    <property type="component" value="Unassembled WGS sequence"/>
</dbReference>
<gene>
    <name evidence="1" type="ORF">THFILI_09475</name>
</gene>
<reference evidence="1 2" key="1">
    <citation type="journal article" date="2015" name="Genome Announc.">
        <title>Draft Genome Sequence of the Thermophile Thermus filiformis ATCC 43280, Producer of Carotenoid-(Di)glucoside-Branched Fatty Acid (Di)esters and Source of Hyperthermostable Enzymes of Biotechnological Interest.</title>
        <authorList>
            <person name="Mandelli F."/>
            <person name="Oliveira Ramires B."/>
            <person name="Couger M.B."/>
            <person name="Paixao D.A."/>
            <person name="Camilo C.M."/>
            <person name="Polikarpov I."/>
            <person name="Prade R."/>
            <person name="Riano-Pachon D.M."/>
            <person name="Squina F.M."/>
        </authorList>
    </citation>
    <scope>NUCLEOTIDE SEQUENCE [LARGE SCALE GENOMIC DNA]</scope>
    <source>
        <strain evidence="1 2">ATCC 43280</strain>
    </source>
</reference>
<accession>A0A0A2WTF4</accession>
<evidence type="ECO:0008006" key="3">
    <source>
        <dbReference type="Google" id="ProtNLM"/>
    </source>
</evidence>
<dbReference type="AlphaFoldDB" id="A0A0A2WTF4"/>
<dbReference type="EMBL" id="JPSL02000040">
    <property type="protein sequence ID" value="KGQ23083.2"/>
    <property type="molecule type" value="Genomic_DNA"/>
</dbReference>
<protein>
    <recommendedName>
        <fullName evidence="3">DUF3809 domain-containing protein</fullName>
    </recommendedName>
</protein>
<name>A0A0A2WTF4_THEFI</name>